<sequence>MTLVYSNRVDINEGKTCKAGCRLSARRLNYKEVSTLIGWHLVVKCLIWNCLVLPINQYQLMSFISDCISVTFLDTVVLSLQLMFS</sequence>
<protein>
    <recommendedName>
        <fullName evidence="4">Transposase DDE domain-containing protein</fullName>
    </recommendedName>
</protein>
<reference evidence="2 3" key="1">
    <citation type="journal article" date="2018" name="Genome Biol. Evol.">
        <title>Partnering With a Pest: Genomes of Hemlock Woolly Adelgid Symbionts Reveal Atypical Nutritional Provisioning Patterns in Dual-Obligate Bacteria.</title>
        <authorList>
            <person name="Weglarz K.M."/>
            <person name="Havill N.P."/>
            <person name="Burke G.R."/>
            <person name="von Dohlen C.D."/>
        </authorList>
    </citation>
    <scope>NUCLEOTIDE SEQUENCE [LARGE SCALE GENOMIC DNA]</scope>
    <source>
        <strain evidence="2 3">HWA_ENA</strain>
    </source>
</reference>
<dbReference type="Proteomes" id="UP000288953">
    <property type="component" value="Chromosome"/>
</dbReference>
<evidence type="ECO:0000313" key="2">
    <source>
        <dbReference type="EMBL" id="QAX81413.1"/>
    </source>
</evidence>
<gene>
    <name evidence="2" type="ORF">C3B55_00038</name>
</gene>
<keyword evidence="3" id="KW-1185">Reference proteome</keyword>
<dbReference type="EMBL" id="CP026512">
    <property type="protein sequence ID" value="QAX81413.1"/>
    <property type="molecule type" value="Genomic_DNA"/>
</dbReference>
<accession>A0ABX5R793</accession>
<proteinExistence type="predicted"/>
<organism evidence="2 3">
    <name type="scientific">Candidatus Pseudomonas adelgestsugas</name>
    <dbReference type="NCBI Taxonomy" id="1302376"/>
    <lineage>
        <taxon>Bacteria</taxon>
        <taxon>Pseudomonadati</taxon>
        <taxon>Pseudomonadota</taxon>
        <taxon>Gammaproteobacteria</taxon>
        <taxon>Pseudomonadales</taxon>
        <taxon>Pseudomonadaceae</taxon>
        <taxon>Pseudomonas</taxon>
    </lineage>
</organism>
<feature type="transmembrane region" description="Helical" evidence="1">
    <location>
        <begin position="36"/>
        <end position="56"/>
    </location>
</feature>
<keyword evidence="1" id="KW-0812">Transmembrane</keyword>
<name>A0ABX5R793_9PSED</name>
<keyword evidence="1" id="KW-0472">Membrane</keyword>
<evidence type="ECO:0000256" key="1">
    <source>
        <dbReference type="SAM" id="Phobius"/>
    </source>
</evidence>
<keyword evidence="1" id="KW-1133">Transmembrane helix</keyword>
<evidence type="ECO:0000313" key="3">
    <source>
        <dbReference type="Proteomes" id="UP000288953"/>
    </source>
</evidence>
<evidence type="ECO:0008006" key="4">
    <source>
        <dbReference type="Google" id="ProtNLM"/>
    </source>
</evidence>